<feature type="non-terminal residue" evidence="3">
    <location>
        <position position="222"/>
    </location>
</feature>
<protein>
    <recommendedName>
        <fullName evidence="2">Acyltransferase 3 domain-containing protein</fullName>
    </recommendedName>
</protein>
<dbReference type="AlphaFoldDB" id="A0ABD0JJR0"/>
<evidence type="ECO:0000259" key="2">
    <source>
        <dbReference type="Pfam" id="PF01757"/>
    </source>
</evidence>
<dbReference type="EMBL" id="JACVVK020000422">
    <property type="protein sequence ID" value="KAK7474886.1"/>
    <property type="molecule type" value="Genomic_DNA"/>
</dbReference>
<reference evidence="3 4" key="1">
    <citation type="journal article" date="2023" name="Sci. Data">
        <title>Genome assembly of the Korean intertidal mud-creeper Batillaria attramentaria.</title>
        <authorList>
            <person name="Patra A.K."/>
            <person name="Ho P.T."/>
            <person name="Jun S."/>
            <person name="Lee S.J."/>
            <person name="Kim Y."/>
            <person name="Won Y.J."/>
        </authorList>
    </citation>
    <scope>NUCLEOTIDE SEQUENCE [LARGE SCALE GENOMIC DNA]</scope>
    <source>
        <strain evidence="3">Wonlab-2016</strain>
    </source>
</reference>
<feature type="transmembrane region" description="Helical" evidence="1">
    <location>
        <begin position="196"/>
        <end position="219"/>
    </location>
</feature>
<comment type="caution">
    <text evidence="3">The sequence shown here is derived from an EMBL/GenBank/DDBJ whole genome shotgun (WGS) entry which is preliminary data.</text>
</comment>
<organism evidence="3 4">
    <name type="scientific">Batillaria attramentaria</name>
    <dbReference type="NCBI Taxonomy" id="370345"/>
    <lineage>
        <taxon>Eukaryota</taxon>
        <taxon>Metazoa</taxon>
        <taxon>Spiralia</taxon>
        <taxon>Lophotrochozoa</taxon>
        <taxon>Mollusca</taxon>
        <taxon>Gastropoda</taxon>
        <taxon>Caenogastropoda</taxon>
        <taxon>Sorbeoconcha</taxon>
        <taxon>Cerithioidea</taxon>
        <taxon>Batillariidae</taxon>
        <taxon>Batillaria</taxon>
    </lineage>
</organism>
<dbReference type="PANTHER" id="PTHR11161:SF0">
    <property type="entry name" value="O-ACYLTRANSFERASE LIKE PROTEIN"/>
    <property type="match status" value="1"/>
</dbReference>
<gene>
    <name evidence="3" type="ORF">BaRGS_00033888</name>
</gene>
<keyword evidence="1" id="KW-0812">Transmembrane</keyword>
<dbReference type="InterPro" id="IPR052728">
    <property type="entry name" value="O2_lipid_transport_reg"/>
</dbReference>
<accession>A0ABD0JJR0</accession>
<name>A0ABD0JJR0_9CAEN</name>
<keyword evidence="1" id="KW-0472">Membrane</keyword>
<feature type="transmembrane region" description="Helical" evidence="1">
    <location>
        <begin position="36"/>
        <end position="56"/>
    </location>
</feature>
<keyword evidence="4" id="KW-1185">Reference proteome</keyword>
<sequence>CMSWTWFLSNLMQFYWVAPLALVPLAFHKKAVWPRIVGLAVVGMFVLVHVVMTVVLELDVNGDVLRRQSEYFWIIFQQPYCRVAPFAIGLGLGYLLDRTNFRFCMGKAVVCIGWVTAFATSTTLTLITYDENQHLLEDATGWSRTSRVVHETLQRPLWGLVVCWVVFACTTEHGGPINRFLSWRGFLPLSRLTYCVYLLHPVVILCDLFAYRVFAYFTIGYV</sequence>
<dbReference type="InterPro" id="IPR002656">
    <property type="entry name" value="Acyl_transf_3_dom"/>
</dbReference>
<dbReference type="Proteomes" id="UP001519460">
    <property type="component" value="Unassembled WGS sequence"/>
</dbReference>
<feature type="transmembrane region" description="Helical" evidence="1">
    <location>
        <begin position="108"/>
        <end position="129"/>
    </location>
</feature>
<evidence type="ECO:0000256" key="1">
    <source>
        <dbReference type="SAM" id="Phobius"/>
    </source>
</evidence>
<feature type="transmembrane region" description="Helical" evidence="1">
    <location>
        <begin position="6"/>
        <end position="27"/>
    </location>
</feature>
<feature type="non-terminal residue" evidence="3">
    <location>
        <position position="1"/>
    </location>
</feature>
<keyword evidence="1" id="KW-1133">Transmembrane helix</keyword>
<proteinExistence type="predicted"/>
<feature type="transmembrane region" description="Helical" evidence="1">
    <location>
        <begin position="71"/>
        <end position="96"/>
    </location>
</feature>
<feature type="domain" description="Acyltransferase 3" evidence="2">
    <location>
        <begin position="1"/>
        <end position="205"/>
    </location>
</feature>
<evidence type="ECO:0000313" key="4">
    <source>
        <dbReference type="Proteomes" id="UP001519460"/>
    </source>
</evidence>
<dbReference type="PANTHER" id="PTHR11161">
    <property type="entry name" value="O-ACYLTRANSFERASE"/>
    <property type="match status" value="1"/>
</dbReference>
<dbReference type="Pfam" id="PF01757">
    <property type="entry name" value="Acyl_transf_3"/>
    <property type="match status" value="1"/>
</dbReference>
<evidence type="ECO:0000313" key="3">
    <source>
        <dbReference type="EMBL" id="KAK7474886.1"/>
    </source>
</evidence>